<dbReference type="InterPro" id="IPR050343">
    <property type="entry name" value="RsuA_PseudoU_synthase"/>
</dbReference>
<protein>
    <recommendedName>
        <fullName evidence="4">Pseudouridine synthase</fullName>
        <ecNumber evidence="4">5.4.99.-</ecNumber>
    </recommendedName>
</protein>
<reference evidence="5 6" key="1">
    <citation type="submission" date="2020-04" db="EMBL/GenBank/DDBJ databases">
        <authorList>
            <person name="Hitch T.C.A."/>
            <person name="Wylensek D."/>
            <person name="Clavel T."/>
        </authorList>
    </citation>
    <scope>NUCLEOTIDE SEQUENCE [LARGE SCALE GENOMIC DNA]</scope>
    <source>
        <strain evidence="5 6">WCA-386-APC-2A</strain>
    </source>
</reference>
<gene>
    <name evidence="5" type="ORF">HG933_08575</name>
</gene>
<dbReference type="InterPro" id="IPR020094">
    <property type="entry name" value="TruA/RsuA/RluB/E/F_N"/>
</dbReference>
<organism evidence="5 6">
    <name type="scientific">Megasphaera elsdenii</name>
    <dbReference type="NCBI Taxonomy" id="907"/>
    <lineage>
        <taxon>Bacteria</taxon>
        <taxon>Bacillati</taxon>
        <taxon>Bacillota</taxon>
        <taxon>Negativicutes</taxon>
        <taxon>Veillonellales</taxon>
        <taxon>Veillonellaceae</taxon>
        <taxon>Megasphaera</taxon>
    </lineage>
</organism>
<dbReference type="PANTHER" id="PTHR47683">
    <property type="entry name" value="PSEUDOURIDINE SYNTHASE FAMILY PROTEIN-RELATED"/>
    <property type="match status" value="1"/>
</dbReference>
<dbReference type="NCBIfam" id="TIGR00093">
    <property type="entry name" value="pseudouridine synthase"/>
    <property type="match status" value="1"/>
</dbReference>
<comment type="caution">
    <text evidence="5">The sequence shown here is derived from an EMBL/GenBank/DDBJ whole genome shotgun (WGS) entry which is preliminary data.</text>
</comment>
<dbReference type="GeneID" id="97491910"/>
<dbReference type="InterPro" id="IPR036986">
    <property type="entry name" value="S4_RNA-bd_sf"/>
</dbReference>
<sequence length="239" mass="27412">MEERLQKVMSNCGVASRRASEKMILEGRVRVNGVIVRELGTKVDPDKDRIAVDGKTLEAQPKHYYLFNKPKGVITTSSDDQGRATVMDYFRKEKDRIYAVGRLDQNTEGLLIMTNDGELANILMHPSRLVDKTYEVKVKGRIADSVLQHLADGVELKDGMTAPADVYYIGYDPKTNLTSVEITIHEGRNRQVRRMFEFFGYQVHNLRRVQYAFLTLSGVKRGAYRKLTREEVAELYKYK</sequence>
<dbReference type="PROSITE" id="PS50889">
    <property type="entry name" value="S4"/>
    <property type="match status" value="1"/>
</dbReference>
<dbReference type="GO" id="GO:0003723">
    <property type="term" value="F:RNA binding"/>
    <property type="evidence" value="ECO:0007669"/>
    <property type="project" value="UniProtKB-KW"/>
</dbReference>
<accession>A0A1M6RDC5</accession>
<comment type="similarity">
    <text evidence="1 4">Belongs to the pseudouridine synthase RsuA family.</text>
</comment>
<keyword evidence="3 4" id="KW-0413">Isomerase</keyword>
<dbReference type="SUPFAM" id="SSF55174">
    <property type="entry name" value="Alpha-L RNA-binding motif"/>
    <property type="match status" value="1"/>
</dbReference>
<evidence type="ECO:0000256" key="1">
    <source>
        <dbReference type="ARBA" id="ARBA00008348"/>
    </source>
</evidence>
<dbReference type="InterPro" id="IPR042092">
    <property type="entry name" value="PsdUridine_s_RsuA/RluB/E/F_cat"/>
</dbReference>
<dbReference type="InterPro" id="IPR018496">
    <property type="entry name" value="PsdUridine_synth_RsuA/RluB_CS"/>
</dbReference>
<dbReference type="Gene3D" id="3.30.70.1560">
    <property type="entry name" value="Alpha-L RNA-binding motif"/>
    <property type="match status" value="1"/>
</dbReference>
<dbReference type="AlphaFoldDB" id="A0A1M6RDC5"/>
<dbReference type="Pfam" id="PF01479">
    <property type="entry name" value="S4"/>
    <property type="match status" value="1"/>
</dbReference>
<evidence type="ECO:0000256" key="4">
    <source>
        <dbReference type="RuleBase" id="RU003887"/>
    </source>
</evidence>
<dbReference type="GO" id="GO:0005829">
    <property type="term" value="C:cytosol"/>
    <property type="evidence" value="ECO:0007669"/>
    <property type="project" value="UniProtKB-ARBA"/>
</dbReference>
<evidence type="ECO:0000256" key="3">
    <source>
        <dbReference type="ARBA" id="ARBA00023235"/>
    </source>
</evidence>
<dbReference type="FunFam" id="3.10.290.10:FF:000003">
    <property type="entry name" value="Pseudouridine synthase"/>
    <property type="match status" value="1"/>
</dbReference>
<dbReference type="PANTHER" id="PTHR47683:SF2">
    <property type="entry name" value="RNA-BINDING S4 DOMAIN-CONTAINING PROTEIN"/>
    <property type="match status" value="1"/>
</dbReference>
<evidence type="ECO:0000313" key="6">
    <source>
        <dbReference type="Proteomes" id="UP000536773"/>
    </source>
</evidence>
<evidence type="ECO:0000256" key="2">
    <source>
        <dbReference type="ARBA" id="ARBA00022884"/>
    </source>
</evidence>
<dbReference type="RefSeq" id="WP_014015898.1">
    <property type="nucleotide sequence ID" value="NZ_AP031433.1"/>
</dbReference>
<dbReference type="SMART" id="SM00363">
    <property type="entry name" value="S4"/>
    <property type="match status" value="1"/>
</dbReference>
<dbReference type="InterPro" id="IPR002942">
    <property type="entry name" value="S4_RNA-bd"/>
</dbReference>
<dbReference type="Pfam" id="PF00849">
    <property type="entry name" value="PseudoU_synth_2"/>
    <property type="match status" value="1"/>
</dbReference>
<dbReference type="FunFam" id="3.30.70.1560:FF:000001">
    <property type="entry name" value="Pseudouridine synthase"/>
    <property type="match status" value="1"/>
</dbReference>
<evidence type="ECO:0000313" key="5">
    <source>
        <dbReference type="EMBL" id="NMK39421.1"/>
    </source>
</evidence>
<dbReference type="InterPro" id="IPR020103">
    <property type="entry name" value="PsdUridine_synth_cat_dom_sf"/>
</dbReference>
<dbReference type="GO" id="GO:0000455">
    <property type="term" value="P:enzyme-directed rRNA pseudouridine synthesis"/>
    <property type="evidence" value="ECO:0007669"/>
    <property type="project" value="UniProtKB-ARBA"/>
</dbReference>
<dbReference type="CDD" id="cd00165">
    <property type="entry name" value="S4"/>
    <property type="match status" value="1"/>
</dbReference>
<dbReference type="Gene3D" id="3.10.290.10">
    <property type="entry name" value="RNA-binding S4 domain"/>
    <property type="match status" value="1"/>
</dbReference>
<dbReference type="InterPro" id="IPR000748">
    <property type="entry name" value="PsdUridine_synth_RsuA/RluB/E/F"/>
</dbReference>
<dbReference type="Gene3D" id="3.30.70.580">
    <property type="entry name" value="Pseudouridine synthase I, catalytic domain, N-terminal subdomain"/>
    <property type="match status" value="1"/>
</dbReference>
<dbReference type="PROSITE" id="PS01149">
    <property type="entry name" value="PSI_RSU"/>
    <property type="match status" value="1"/>
</dbReference>
<dbReference type="GO" id="GO:0120159">
    <property type="term" value="F:rRNA pseudouridine synthase activity"/>
    <property type="evidence" value="ECO:0007669"/>
    <property type="project" value="UniProtKB-ARBA"/>
</dbReference>
<dbReference type="EMBL" id="JABBJH010000011">
    <property type="protein sequence ID" value="NMK39421.1"/>
    <property type="molecule type" value="Genomic_DNA"/>
</dbReference>
<keyword evidence="2" id="KW-0694">RNA-binding</keyword>
<dbReference type="SUPFAM" id="SSF55120">
    <property type="entry name" value="Pseudouridine synthase"/>
    <property type="match status" value="1"/>
</dbReference>
<name>A0A1M6RDC5_MEGEL</name>
<proteinExistence type="inferred from homology"/>
<dbReference type="CDD" id="cd02870">
    <property type="entry name" value="PseudoU_synth_RsuA_like"/>
    <property type="match status" value="1"/>
</dbReference>
<dbReference type="Proteomes" id="UP000536773">
    <property type="component" value="Unassembled WGS sequence"/>
</dbReference>
<dbReference type="InterPro" id="IPR006145">
    <property type="entry name" value="PsdUridine_synth_RsuA/RluA"/>
</dbReference>
<dbReference type="EC" id="5.4.99.-" evidence="4"/>